<dbReference type="Proteomes" id="UP000192796">
    <property type="component" value="Unassembled WGS sequence"/>
</dbReference>
<evidence type="ECO:0000256" key="1">
    <source>
        <dbReference type="SAM" id="MobiDB-lite"/>
    </source>
</evidence>
<evidence type="ECO:0000313" key="2">
    <source>
        <dbReference type="EMBL" id="OQP58712.1"/>
    </source>
</evidence>
<evidence type="ECO:0000313" key="3">
    <source>
        <dbReference type="Proteomes" id="UP000192796"/>
    </source>
</evidence>
<keyword evidence="3" id="KW-1185">Reference proteome</keyword>
<reference evidence="2 3" key="1">
    <citation type="submission" date="2016-03" db="EMBL/GenBank/DDBJ databases">
        <title>Niastella vici sp. nov., isolated from farmland soil.</title>
        <authorList>
            <person name="Chen L."/>
            <person name="Wang D."/>
            <person name="Yang S."/>
            <person name="Wang G."/>
        </authorList>
    </citation>
    <scope>NUCLEOTIDE SEQUENCE [LARGE SCALE GENOMIC DNA]</scope>
    <source>
        <strain evidence="2 3">DJ57</strain>
    </source>
</reference>
<dbReference type="OrthoDB" id="1097623at2"/>
<organism evidence="2 3">
    <name type="scientific">Niastella vici</name>
    <dbReference type="NCBI Taxonomy" id="1703345"/>
    <lineage>
        <taxon>Bacteria</taxon>
        <taxon>Pseudomonadati</taxon>
        <taxon>Bacteroidota</taxon>
        <taxon>Chitinophagia</taxon>
        <taxon>Chitinophagales</taxon>
        <taxon>Chitinophagaceae</taxon>
        <taxon>Niastella</taxon>
    </lineage>
</organism>
<protein>
    <submittedName>
        <fullName evidence="2">Uncharacterized protein</fullName>
    </submittedName>
</protein>
<proteinExistence type="predicted"/>
<feature type="region of interest" description="Disordered" evidence="1">
    <location>
        <begin position="1"/>
        <end position="22"/>
    </location>
</feature>
<dbReference type="RefSeq" id="WP_081155171.1">
    <property type="nucleotide sequence ID" value="NZ_LVYD01000098.1"/>
</dbReference>
<gene>
    <name evidence="2" type="ORF">A3860_39435</name>
</gene>
<dbReference type="EMBL" id="LVYD01000098">
    <property type="protein sequence ID" value="OQP58712.1"/>
    <property type="molecule type" value="Genomic_DNA"/>
</dbReference>
<dbReference type="AlphaFoldDB" id="A0A1V9FK34"/>
<accession>A0A1V9FK34</accession>
<sequence length="602" mass="70322">MKLFDNPRKKNEPNPEINNEKEKIGLIERPRLCCFDLEDKTIEALKKSGANIFAGSLGAKVKINNRRNGENRLVSLNHIFPKNIHEFDIFIIDLDSYKTVDYSHEDQGEKLRTGKSYSSIISRHPESLFDPRPFASNFLRNELDNIQNRDYLVLVFSSKNYNVEYELIEVTEGRAQINGSPVYSLYSFWEYACGEPRYGKDLFVEDINDDFKNFLIKYTKGSEFNQTFEIPKTWQNGTLSPDQRYLSLIKNLNGELVSYFFSSGNHNLIMLPQIKDKKDFILEFLARIGPNVFPSLFPYSTNFGWTAEKEYWLPNHATLLKEKNEIEIAFKKALEESEKKIQKNNTAFSFLHNIIMETSEALVASLIKYFEWLGYERVKQFDHENQSKVLEEDIQIEIDEGLLIVECKGIGGTSADSDCSQISKIKHRRSRERNKFDVFALYIVNHQRYLPPLLRRNPPFTEHQVQDAINDQRGLLSTWQLFNLYSEIENGIITKEEARRAILEFGLITFKPTNIILVYEPTEFFLNNTVCIINIKEMEINLNDELYIEKDGKYEKAKILDIKLNNESIQKARDGEFGLLLSKKIYPKSKLWKKIFDNRRLS</sequence>
<dbReference type="STRING" id="1703345.A3860_39435"/>
<name>A0A1V9FK34_9BACT</name>
<comment type="caution">
    <text evidence="2">The sequence shown here is derived from an EMBL/GenBank/DDBJ whole genome shotgun (WGS) entry which is preliminary data.</text>
</comment>